<dbReference type="RefSeq" id="WP_380200305.1">
    <property type="nucleotide sequence ID" value="NZ_JBHTEK010000001.1"/>
</dbReference>
<evidence type="ECO:0000313" key="1">
    <source>
        <dbReference type="EMBL" id="MFC7666522.1"/>
    </source>
</evidence>
<proteinExistence type="predicted"/>
<dbReference type="InterPro" id="IPR011249">
    <property type="entry name" value="Metalloenz_LuxS/M16"/>
</dbReference>
<name>A0ABW2U0T2_9BACT</name>
<dbReference type="Gene3D" id="3.30.830.10">
    <property type="entry name" value="Metalloenzyme, LuxS/M16 peptidase-like"/>
    <property type="match status" value="1"/>
</dbReference>
<comment type="caution">
    <text evidence="1">The sequence shown here is derived from an EMBL/GenBank/DDBJ whole genome shotgun (WGS) entry which is preliminary data.</text>
</comment>
<dbReference type="SUPFAM" id="SSF63411">
    <property type="entry name" value="LuxS/MPP-like metallohydrolase"/>
    <property type="match status" value="1"/>
</dbReference>
<accession>A0ABW2U0T2</accession>
<evidence type="ECO:0008006" key="3">
    <source>
        <dbReference type="Google" id="ProtNLM"/>
    </source>
</evidence>
<evidence type="ECO:0000313" key="2">
    <source>
        <dbReference type="Proteomes" id="UP001596513"/>
    </source>
</evidence>
<sequence>MFVLRNSNPGGIIGQLNTLDLHGLPETYLTEQVKNINAVTPQQVSQIARKYIRPEAMTVVVVGDKKVIEQQLKKFQAERKKPM</sequence>
<reference evidence="2" key="1">
    <citation type="journal article" date="2019" name="Int. J. Syst. Evol. Microbiol.">
        <title>The Global Catalogue of Microorganisms (GCM) 10K type strain sequencing project: providing services to taxonomists for standard genome sequencing and annotation.</title>
        <authorList>
            <consortium name="The Broad Institute Genomics Platform"/>
            <consortium name="The Broad Institute Genome Sequencing Center for Infectious Disease"/>
            <person name="Wu L."/>
            <person name="Ma J."/>
        </authorList>
    </citation>
    <scope>NUCLEOTIDE SEQUENCE [LARGE SCALE GENOMIC DNA]</scope>
    <source>
        <strain evidence="2">JCM 19635</strain>
    </source>
</reference>
<dbReference type="Proteomes" id="UP001596513">
    <property type="component" value="Unassembled WGS sequence"/>
</dbReference>
<gene>
    <name evidence="1" type="ORF">ACFQT0_03100</name>
</gene>
<dbReference type="EMBL" id="JBHTEK010000001">
    <property type="protein sequence ID" value="MFC7666522.1"/>
    <property type="molecule type" value="Genomic_DNA"/>
</dbReference>
<organism evidence="1 2">
    <name type="scientific">Hymenobacter humi</name>
    <dbReference type="NCBI Taxonomy" id="1411620"/>
    <lineage>
        <taxon>Bacteria</taxon>
        <taxon>Pseudomonadati</taxon>
        <taxon>Bacteroidota</taxon>
        <taxon>Cytophagia</taxon>
        <taxon>Cytophagales</taxon>
        <taxon>Hymenobacteraceae</taxon>
        <taxon>Hymenobacter</taxon>
    </lineage>
</organism>
<keyword evidence="2" id="KW-1185">Reference proteome</keyword>
<protein>
    <recommendedName>
        <fullName evidence="3">Insulinase family protein</fullName>
    </recommendedName>
</protein>